<gene>
    <name evidence="3" type="ORF">CYY_008090</name>
</gene>
<comment type="caution">
    <text evidence="3">The sequence shown here is derived from an EMBL/GenBank/DDBJ whole genome shotgun (WGS) entry which is preliminary data.</text>
</comment>
<dbReference type="PANTHER" id="PTHR13465">
    <property type="entry name" value="UPF0183 PROTEIN"/>
    <property type="match status" value="1"/>
</dbReference>
<reference evidence="3" key="1">
    <citation type="submission" date="2020-01" db="EMBL/GenBank/DDBJ databases">
        <title>Development of genomics and gene disruption for Polysphondylium violaceum indicates a role for the polyketide synthase stlB in stalk morphogenesis.</title>
        <authorList>
            <person name="Narita B."/>
            <person name="Kawabe Y."/>
            <person name="Kin K."/>
            <person name="Saito T."/>
            <person name="Gibbs R."/>
            <person name="Kuspa A."/>
            <person name="Muzny D."/>
            <person name="Queller D."/>
            <person name="Richards S."/>
            <person name="Strassman J."/>
            <person name="Sucgang R."/>
            <person name="Worley K."/>
            <person name="Schaap P."/>
        </authorList>
    </citation>
    <scope>NUCLEOTIDE SEQUENCE</scope>
    <source>
        <strain evidence="3">QSvi11</strain>
    </source>
</reference>
<comment type="similarity">
    <text evidence="1">Belongs to the PHAF1 family.</text>
</comment>
<dbReference type="AlphaFoldDB" id="A0A8J4PM91"/>
<name>A0A8J4PM91_9MYCE</name>
<organism evidence="3 4">
    <name type="scientific">Polysphondylium violaceum</name>
    <dbReference type="NCBI Taxonomy" id="133409"/>
    <lineage>
        <taxon>Eukaryota</taxon>
        <taxon>Amoebozoa</taxon>
        <taxon>Evosea</taxon>
        <taxon>Eumycetozoa</taxon>
        <taxon>Dictyostelia</taxon>
        <taxon>Dictyosteliales</taxon>
        <taxon>Dictyosteliaceae</taxon>
        <taxon>Polysphondylium</taxon>
    </lineage>
</organism>
<dbReference type="Proteomes" id="UP000695562">
    <property type="component" value="Unassembled WGS sequence"/>
</dbReference>
<dbReference type="PANTHER" id="PTHR13465:SF2">
    <property type="entry name" value="PHAGOSOME ASSEMBLY FACTOR 1"/>
    <property type="match status" value="1"/>
</dbReference>
<feature type="region of interest" description="Disordered" evidence="2">
    <location>
        <begin position="444"/>
        <end position="474"/>
    </location>
</feature>
<evidence type="ECO:0000256" key="2">
    <source>
        <dbReference type="SAM" id="MobiDB-lite"/>
    </source>
</evidence>
<accession>A0A8J4PM91</accession>
<proteinExistence type="inferred from homology"/>
<dbReference type="OrthoDB" id="411211at2759"/>
<dbReference type="InterPro" id="IPR005373">
    <property type="entry name" value="PHAF1"/>
</dbReference>
<keyword evidence="4" id="KW-1185">Reference proteome</keyword>
<dbReference type="EMBL" id="AJWJ01000471">
    <property type="protein sequence ID" value="KAF2070585.1"/>
    <property type="molecule type" value="Genomic_DNA"/>
</dbReference>
<feature type="compositionally biased region" description="Low complexity" evidence="2">
    <location>
        <begin position="321"/>
        <end position="352"/>
    </location>
</feature>
<feature type="compositionally biased region" description="Low complexity" evidence="2">
    <location>
        <begin position="444"/>
        <end position="462"/>
    </location>
</feature>
<evidence type="ECO:0000313" key="4">
    <source>
        <dbReference type="Proteomes" id="UP000695562"/>
    </source>
</evidence>
<feature type="region of interest" description="Disordered" evidence="2">
    <location>
        <begin position="319"/>
        <end position="352"/>
    </location>
</feature>
<sequence length="474" mass="53577">MYLKLELVPGKSLGDFILGMPISEALNNIKQNNANIHTVQIIFNDNDPLSLDFVIKLIDDGVLLRFEPRSQRLRVIEIFDVKKLSLSYRGSLFNQEDNTAAFVDIYSKFGPTYPGDFNYEKSVYHLHYPGLSFSFKIPPKFKSLYKESTDLPIELPDRSGSPPVEKIFIYSGLQMKTPLAVLPNYNEDIIVCPNEGIYFTKRNCFLTFRSTTQDVLSDLGPPSKIYHKEEDNMKIHTNVEGLVAQDYFYNYFHLGIDILFDIKKNTIKKFILHTNFPTHYEFNLYSKCFFKIISPNHSNPLYSSSNVFNMIKNHGKVRPIDQQQQQQLQDNSSSNSIVNSNQSPLSSSPNNLPIVSTVVDNQNLGHFNLDNTIPFVHPDLKWDEVQKIFGKCGKPVVNNRGSTSNPFGSTYLYGYSGTIFEIMKNNYIASVCLFNDTASNNNNNNNNKNTLSNSSSSTSSSISGGGSTGTNNKK</sequence>
<evidence type="ECO:0000313" key="3">
    <source>
        <dbReference type="EMBL" id="KAF2070585.1"/>
    </source>
</evidence>
<dbReference type="InterPro" id="IPR039156">
    <property type="entry name" value="PHAF1/BROMI"/>
</dbReference>
<protein>
    <submittedName>
        <fullName evidence="3">Uncharacterized protein</fullName>
    </submittedName>
</protein>
<dbReference type="Pfam" id="PF03676">
    <property type="entry name" value="PHAF1"/>
    <property type="match status" value="2"/>
</dbReference>
<evidence type="ECO:0000256" key="1">
    <source>
        <dbReference type="ARBA" id="ARBA00024339"/>
    </source>
</evidence>